<dbReference type="EMBL" id="JANPWB010000012">
    <property type="protein sequence ID" value="KAJ1118248.1"/>
    <property type="molecule type" value="Genomic_DNA"/>
</dbReference>
<protein>
    <submittedName>
        <fullName evidence="1">Uncharacterized protein</fullName>
    </submittedName>
</protein>
<dbReference type="Gene3D" id="3.30.250.20">
    <property type="entry name" value="L1 transposable element, C-terminal domain"/>
    <property type="match status" value="1"/>
</dbReference>
<comment type="caution">
    <text evidence="1">The sequence shown here is derived from an EMBL/GenBank/DDBJ whole genome shotgun (WGS) entry which is preliminary data.</text>
</comment>
<evidence type="ECO:0000313" key="2">
    <source>
        <dbReference type="Proteomes" id="UP001066276"/>
    </source>
</evidence>
<dbReference type="InterPro" id="IPR004244">
    <property type="entry name" value="Transposase_22"/>
</dbReference>
<reference evidence="1" key="1">
    <citation type="journal article" date="2022" name="bioRxiv">
        <title>Sequencing and chromosome-scale assembly of the giantPleurodeles waltlgenome.</title>
        <authorList>
            <person name="Brown T."/>
            <person name="Elewa A."/>
            <person name="Iarovenko S."/>
            <person name="Subramanian E."/>
            <person name="Araus A.J."/>
            <person name="Petzold A."/>
            <person name="Susuki M."/>
            <person name="Suzuki K.-i.T."/>
            <person name="Hayashi T."/>
            <person name="Toyoda A."/>
            <person name="Oliveira C."/>
            <person name="Osipova E."/>
            <person name="Leigh N.D."/>
            <person name="Simon A."/>
            <person name="Yun M.H."/>
        </authorList>
    </citation>
    <scope>NUCLEOTIDE SEQUENCE</scope>
    <source>
        <strain evidence="1">20211129_DDA</strain>
        <tissue evidence="1">Liver</tissue>
    </source>
</reference>
<proteinExistence type="predicted"/>
<keyword evidence="2" id="KW-1185">Reference proteome</keyword>
<evidence type="ECO:0000313" key="1">
    <source>
        <dbReference type="EMBL" id="KAJ1118248.1"/>
    </source>
</evidence>
<dbReference type="PANTHER" id="PTHR11505">
    <property type="entry name" value="L1 TRANSPOSABLE ELEMENT-RELATED"/>
    <property type="match status" value="1"/>
</dbReference>
<gene>
    <name evidence="1" type="ORF">NDU88_006443</name>
</gene>
<dbReference type="AlphaFoldDB" id="A0AAV7NV47"/>
<dbReference type="Proteomes" id="UP001066276">
    <property type="component" value="Chromosome 8"/>
</dbReference>
<dbReference type="InterPro" id="IPR042566">
    <property type="entry name" value="L1_C"/>
</dbReference>
<organism evidence="1 2">
    <name type="scientific">Pleurodeles waltl</name>
    <name type="common">Iberian ribbed newt</name>
    <dbReference type="NCBI Taxonomy" id="8319"/>
    <lineage>
        <taxon>Eukaryota</taxon>
        <taxon>Metazoa</taxon>
        <taxon>Chordata</taxon>
        <taxon>Craniata</taxon>
        <taxon>Vertebrata</taxon>
        <taxon>Euteleostomi</taxon>
        <taxon>Amphibia</taxon>
        <taxon>Batrachia</taxon>
        <taxon>Caudata</taxon>
        <taxon>Salamandroidea</taxon>
        <taxon>Salamandridae</taxon>
        <taxon>Pleurodelinae</taxon>
        <taxon>Pleurodeles</taxon>
    </lineage>
</organism>
<name>A0AAV7NV47_PLEWA</name>
<accession>A0AAV7NV47</accession>
<sequence>MEDHVDTVQDRDQDLLYLCSKLTDLEDRSRRDNVRFLDSRKTQKRLHRLGPKRQDGTSRPRPIIACLLRHGQARQLLLAAREHGPFHVEGYEIRRKADFSKETNDRRKALLALRPQMRQLEVKYGLFEPARLWVTKSFVSKDFYDPEDL</sequence>